<dbReference type="EMBL" id="FN595229">
    <property type="protein sequence ID" value="CCB46237.1"/>
    <property type="molecule type" value="Genomic_DNA"/>
</dbReference>
<dbReference type="AlphaFoldDB" id="F6H2L9"/>
<dbReference type="GO" id="GO:0045905">
    <property type="term" value="P:positive regulation of translational termination"/>
    <property type="evidence" value="ECO:0007669"/>
    <property type="project" value="InterPro"/>
</dbReference>
<keyword evidence="3" id="KW-1185">Reference proteome</keyword>
<evidence type="ECO:0000313" key="3">
    <source>
        <dbReference type="Proteomes" id="UP000009183"/>
    </source>
</evidence>
<dbReference type="Gene3D" id="2.40.50.140">
    <property type="entry name" value="Nucleic acid-binding proteins"/>
    <property type="match status" value="1"/>
</dbReference>
<dbReference type="Pfam" id="PF01287">
    <property type="entry name" value="eIF-5a"/>
    <property type="match status" value="1"/>
</dbReference>
<gene>
    <name evidence="2" type="ordered locus">VIT_19s0014g01130</name>
</gene>
<dbReference type="GO" id="GO:0003746">
    <property type="term" value="F:translation elongation factor activity"/>
    <property type="evidence" value="ECO:0007669"/>
    <property type="project" value="InterPro"/>
</dbReference>
<organism evidence="2 3">
    <name type="scientific">Vitis vinifera</name>
    <name type="common">Grape</name>
    <dbReference type="NCBI Taxonomy" id="29760"/>
    <lineage>
        <taxon>Eukaryota</taxon>
        <taxon>Viridiplantae</taxon>
        <taxon>Streptophyta</taxon>
        <taxon>Embryophyta</taxon>
        <taxon>Tracheophyta</taxon>
        <taxon>Spermatophyta</taxon>
        <taxon>Magnoliopsida</taxon>
        <taxon>eudicotyledons</taxon>
        <taxon>Gunneridae</taxon>
        <taxon>Pentapetalae</taxon>
        <taxon>rosids</taxon>
        <taxon>Vitales</taxon>
        <taxon>Vitaceae</taxon>
        <taxon>Viteae</taxon>
        <taxon>Vitis</taxon>
    </lineage>
</organism>
<name>F6H2L9_VITVI</name>
<dbReference type="Proteomes" id="UP000009183">
    <property type="component" value="Chromosome 19"/>
</dbReference>
<dbReference type="InterPro" id="IPR012340">
    <property type="entry name" value="NA-bd_OB-fold"/>
</dbReference>
<dbReference type="InterPro" id="IPR020189">
    <property type="entry name" value="IF5A_C"/>
</dbReference>
<evidence type="ECO:0000313" key="2">
    <source>
        <dbReference type="EMBL" id="CCB46237.1"/>
    </source>
</evidence>
<dbReference type="GO" id="GO:0003723">
    <property type="term" value="F:RNA binding"/>
    <property type="evidence" value="ECO:0007669"/>
    <property type="project" value="InterPro"/>
</dbReference>
<dbReference type="SUPFAM" id="SSF50249">
    <property type="entry name" value="Nucleic acid-binding proteins"/>
    <property type="match status" value="1"/>
</dbReference>
<sequence>MHQVCCHGQFRRLKRSFARDSSTVAAVRDVVGASRNLLRRCASGTRGLNKFLTPTNDNLLTQIKDDFTEGKDLVVSVIYAMREEPICALCMRAAWVMAELALIEGDFQELSLQQ</sequence>
<evidence type="ECO:0000259" key="1">
    <source>
        <dbReference type="Pfam" id="PF01287"/>
    </source>
</evidence>
<dbReference type="HOGENOM" id="CLU_2125608_0_0_1"/>
<dbReference type="InParanoid" id="F6H2L9"/>
<dbReference type="STRING" id="29760.F6H2L9"/>
<dbReference type="GO" id="GO:0045901">
    <property type="term" value="P:positive regulation of translational elongation"/>
    <property type="evidence" value="ECO:0007669"/>
    <property type="project" value="InterPro"/>
</dbReference>
<protein>
    <recommendedName>
        <fullName evidence="1">Translation initiation factor 5A C-terminal domain-containing protein</fullName>
    </recommendedName>
</protein>
<reference evidence="3" key="1">
    <citation type="journal article" date="2007" name="Nature">
        <title>The grapevine genome sequence suggests ancestral hexaploidization in major angiosperm phyla.</title>
        <authorList>
            <consortium name="The French-Italian Public Consortium for Grapevine Genome Characterization."/>
            <person name="Jaillon O."/>
            <person name="Aury J.-M."/>
            <person name="Noel B."/>
            <person name="Policriti A."/>
            <person name="Clepet C."/>
            <person name="Casagrande A."/>
            <person name="Choisne N."/>
            <person name="Aubourg S."/>
            <person name="Vitulo N."/>
            <person name="Jubin C."/>
            <person name="Vezzi A."/>
            <person name="Legeai F."/>
            <person name="Hugueney P."/>
            <person name="Dasilva C."/>
            <person name="Horner D."/>
            <person name="Mica E."/>
            <person name="Jublot D."/>
            <person name="Poulain J."/>
            <person name="Bruyere C."/>
            <person name="Billault A."/>
            <person name="Segurens B."/>
            <person name="Gouyvenoux M."/>
            <person name="Ugarte E."/>
            <person name="Cattonaro F."/>
            <person name="Anthouard V."/>
            <person name="Vico V."/>
            <person name="Del Fabbro C."/>
            <person name="Alaux M."/>
            <person name="Di Gaspero G."/>
            <person name="Dumas V."/>
            <person name="Felice N."/>
            <person name="Paillard S."/>
            <person name="Juman I."/>
            <person name="Moroldo M."/>
            <person name="Scalabrin S."/>
            <person name="Canaguier A."/>
            <person name="Le Clainche I."/>
            <person name="Malacrida G."/>
            <person name="Durand E."/>
            <person name="Pesole G."/>
            <person name="Laucou V."/>
            <person name="Chatelet P."/>
            <person name="Merdinoglu D."/>
            <person name="Delledonne M."/>
            <person name="Pezzotti M."/>
            <person name="Lecharny A."/>
            <person name="Scarpelli C."/>
            <person name="Artiguenave F."/>
            <person name="Pe M.E."/>
            <person name="Valle G."/>
            <person name="Morgante M."/>
            <person name="Caboche M."/>
            <person name="Adam-Blondon A.-F."/>
            <person name="Weissenbach J."/>
            <person name="Quetier F."/>
            <person name="Wincker P."/>
        </authorList>
    </citation>
    <scope>NUCLEOTIDE SEQUENCE [LARGE SCALE GENOMIC DNA]</scope>
    <source>
        <strain evidence="3">cv. Pinot noir / PN40024</strain>
    </source>
</reference>
<feature type="domain" description="Translation initiation factor 5A C-terminal" evidence="1">
    <location>
        <begin position="56"/>
        <end position="88"/>
    </location>
</feature>
<proteinExistence type="predicted"/>
<dbReference type="OrthoDB" id="9975114at2759"/>
<accession>F6H2L9</accession>
<dbReference type="PaxDb" id="29760-VIT_19s0014g01130.t01"/>
<dbReference type="GO" id="GO:0043022">
    <property type="term" value="F:ribosome binding"/>
    <property type="evidence" value="ECO:0007669"/>
    <property type="project" value="InterPro"/>
</dbReference>